<proteinExistence type="predicted"/>
<accession>A0A1U7DGM8</accession>
<reference evidence="1 2" key="1">
    <citation type="submission" date="2017-01" db="EMBL/GenBank/DDBJ databases">
        <title>Genomic analysis of Xuhuaishuia manganoxidans DY6-4.</title>
        <authorList>
            <person name="Wang X."/>
        </authorList>
    </citation>
    <scope>NUCLEOTIDE SEQUENCE [LARGE SCALE GENOMIC DNA]</scope>
    <source>
        <strain evidence="1 2">DY6-4</strain>
    </source>
</reference>
<dbReference type="Pfam" id="PF01638">
    <property type="entry name" value="HxlR"/>
    <property type="match status" value="1"/>
</dbReference>
<dbReference type="AlphaFoldDB" id="A0A1U7DGM8"/>
<dbReference type="SUPFAM" id="SSF46785">
    <property type="entry name" value="Winged helix' DNA-binding domain"/>
    <property type="match status" value="1"/>
</dbReference>
<dbReference type="STRING" id="1267768.BV394_04985"/>
<dbReference type="PANTHER" id="PTHR33204">
    <property type="entry name" value="TRANSCRIPTIONAL REGULATOR, MARR FAMILY"/>
    <property type="match status" value="1"/>
</dbReference>
<name>A0A1U7DGM8_9RHOB</name>
<protein>
    <submittedName>
        <fullName evidence="1">Transcriptional regulator</fullName>
    </submittedName>
</protein>
<dbReference type="OrthoDB" id="9782219at2"/>
<sequence length="233" mass="26274">MTQGSYYQFCPVAMAAEVLCKRWTMVLVRELVAGSTRFNDLKRGVPRMSPTLLSQRLKELEAAGVVVRVPVPGEPGINEYHLTPAGEDLLPVVKSLGVWGQRWVESNLSLRNLDASLLMWDMRRNLDPTPLPKRRVVVKFHYPELPSTRCNFWLVVEPAGSVDLCATDPGFDIDLYVTTDLRTMTTIWMGLATVEQAQEQIDFDGSRQIARSMQQWLGLSIFASEKNLVAHAR</sequence>
<dbReference type="EMBL" id="CP019124">
    <property type="protein sequence ID" value="APX89147.1"/>
    <property type="molecule type" value="Genomic_DNA"/>
</dbReference>
<dbReference type="Gene3D" id="1.10.10.10">
    <property type="entry name" value="Winged helix-like DNA-binding domain superfamily/Winged helix DNA-binding domain"/>
    <property type="match status" value="1"/>
</dbReference>
<dbReference type="RefSeq" id="WP_076979170.1">
    <property type="nucleotide sequence ID" value="NZ_CP019124.1"/>
</dbReference>
<keyword evidence="2" id="KW-1185">Reference proteome</keyword>
<dbReference type="InterPro" id="IPR036390">
    <property type="entry name" value="WH_DNA-bd_sf"/>
</dbReference>
<dbReference type="InterPro" id="IPR002577">
    <property type="entry name" value="HTH_HxlR"/>
</dbReference>
<gene>
    <name evidence="1" type="ORF">BV394_04985</name>
</gene>
<dbReference type="InterPro" id="IPR036388">
    <property type="entry name" value="WH-like_DNA-bd_sf"/>
</dbReference>
<evidence type="ECO:0000313" key="1">
    <source>
        <dbReference type="EMBL" id="APX89147.1"/>
    </source>
</evidence>
<dbReference type="Proteomes" id="UP000187266">
    <property type="component" value="Chromosome"/>
</dbReference>
<accession>A0A2M9DEX2</accession>
<evidence type="ECO:0000313" key="2">
    <source>
        <dbReference type="Proteomes" id="UP000187266"/>
    </source>
</evidence>
<dbReference type="PROSITE" id="PS51118">
    <property type="entry name" value="HTH_HXLR"/>
    <property type="match status" value="1"/>
</dbReference>
<organism evidence="1 2">
    <name type="scientific">Brevirhabdus pacifica</name>
    <dbReference type="NCBI Taxonomy" id="1267768"/>
    <lineage>
        <taxon>Bacteria</taxon>
        <taxon>Pseudomonadati</taxon>
        <taxon>Pseudomonadota</taxon>
        <taxon>Alphaproteobacteria</taxon>
        <taxon>Rhodobacterales</taxon>
        <taxon>Paracoccaceae</taxon>
        <taxon>Brevirhabdus</taxon>
    </lineage>
</organism>
<dbReference type="PANTHER" id="PTHR33204:SF18">
    <property type="entry name" value="TRANSCRIPTIONAL REGULATORY PROTEIN"/>
    <property type="match status" value="1"/>
</dbReference>